<protein>
    <submittedName>
        <fullName evidence="6">Sulfur oxidation c-type cytochrome SoxX</fullName>
    </submittedName>
</protein>
<evidence type="ECO:0000256" key="2">
    <source>
        <dbReference type="ARBA" id="ARBA00022723"/>
    </source>
</evidence>
<keyword evidence="3 4" id="KW-0408">Iron</keyword>
<organism evidence="6 7">
    <name type="scientific">Bosea spartocytisi</name>
    <dbReference type="NCBI Taxonomy" id="2773451"/>
    <lineage>
        <taxon>Bacteria</taxon>
        <taxon>Pseudomonadati</taxon>
        <taxon>Pseudomonadota</taxon>
        <taxon>Alphaproteobacteria</taxon>
        <taxon>Hyphomicrobiales</taxon>
        <taxon>Boseaceae</taxon>
        <taxon>Bosea</taxon>
    </lineage>
</organism>
<dbReference type="GO" id="GO:0046872">
    <property type="term" value="F:metal ion binding"/>
    <property type="evidence" value="ECO:0007669"/>
    <property type="project" value="UniProtKB-KW"/>
</dbReference>
<evidence type="ECO:0000256" key="3">
    <source>
        <dbReference type="ARBA" id="ARBA00023004"/>
    </source>
</evidence>
<feature type="domain" description="Cytochrome c" evidence="5">
    <location>
        <begin position="48"/>
        <end position="152"/>
    </location>
</feature>
<proteinExistence type="predicted"/>
<dbReference type="EMBL" id="JACXWY010000041">
    <property type="protein sequence ID" value="MBD3849504.1"/>
    <property type="molecule type" value="Genomic_DNA"/>
</dbReference>
<dbReference type="GO" id="GO:0020037">
    <property type="term" value="F:heme binding"/>
    <property type="evidence" value="ECO:0007669"/>
    <property type="project" value="InterPro"/>
</dbReference>
<keyword evidence="1 4" id="KW-0349">Heme</keyword>
<dbReference type="AlphaFoldDB" id="A0A927EEV0"/>
<accession>A0A927EEV0</accession>
<dbReference type="Proteomes" id="UP000619295">
    <property type="component" value="Unassembled WGS sequence"/>
</dbReference>
<dbReference type="PROSITE" id="PS51007">
    <property type="entry name" value="CYTC"/>
    <property type="match status" value="1"/>
</dbReference>
<gene>
    <name evidence="6" type="primary">soxX</name>
    <name evidence="6" type="ORF">IED13_27730</name>
</gene>
<name>A0A927EEV0_9HYPH</name>
<evidence type="ECO:0000256" key="1">
    <source>
        <dbReference type="ARBA" id="ARBA00022617"/>
    </source>
</evidence>
<dbReference type="Gene3D" id="1.10.760.10">
    <property type="entry name" value="Cytochrome c-like domain"/>
    <property type="match status" value="1"/>
</dbReference>
<evidence type="ECO:0000313" key="7">
    <source>
        <dbReference type="Proteomes" id="UP000619295"/>
    </source>
</evidence>
<sequence length="154" mass="16543">MPTYARRNRAAGWAGAIVLALLAGQVAALEPYRIVADTIPEPLGGKVGDAARGAALVRDRERGNCLICHHGDDPAEPFQGSIGPPLKGVGARLDAGQIRLRLVDMSRLDPETVMPPYFRTENMRDVAPAYRGQPALSAQEIEDVVSYLASLRAQ</sequence>
<evidence type="ECO:0000313" key="6">
    <source>
        <dbReference type="EMBL" id="MBD3849504.1"/>
    </source>
</evidence>
<dbReference type="SUPFAM" id="SSF46626">
    <property type="entry name" value="Cytochrome c"/>
    <property type="match status" value="1"/>
</dbReference>
<dbReference type="InterPro" id="IPR009056">
    <property type="entry name" value="Cyt_c-like_dom"/>
</dbReference>
<evidence type="ECO:0000256" key="4">
    <source>
        <dbReference type="PROSITE-ProRule" id="PRU00433"/>
    </source>
</evidence>
<dbReference type="InterPro" id="IPR036909">
    <property type="entry name" value="Cyt_c-like_dom_sf"/>
</dbReference>
<reference evidence="6" key="1">
    <citation type="submission" date="2020-09" db="EMBL/GenBank/DDBJ databases">
        <title>Bosea spartocytisi sp. nov. a root nodule endophyte of Spartocytisus supranubius in the high mountain ecosystem fo the Teide National Park (Canary Islands, Spain).</title>
        <authorList>
            <person name="Pulido-Suarez L."/>
            <person name="Peix A."/>
            <person name="Igual J.M."/>
            <person name="Socas-Perez N."/>
            <person name="Velazquez E."/>
            <person name="Flores-Felix J.D."/>
            <person name="Leon-Barrios M."/>
        </authorList>
    </citation>
    <scope>NUCLEOTIDE SEQUENCE</scope>
    <source>
        <strain evidence="6">SSUT16</strain>
    </source>
</reference>
<dbReference type="Pfam" id="PF00034">
    <property type="entry name" value="Cytochrom_C"/>
    <property type="match status" value="1"/>
</dbReference>
<dbReference type="RefSeq" id="WP_191126047.1">
    <property type="nucleotide sequence ID" value="NZ_JACXWY010000041.1"/>
</dbReference>
<dbReference type="NCBIfam" id="TIGR04485">
    <property type="entry name" value="thiosulf_SoxX"/>
    <property type="match status" value="1"/>
</dbReference>
<keyword evidence="7" id="KW-1185">Reference proteome</keyword>
<dbReference type="GO" id="GO:0009055">
    <property type="term" value="F:electron transfer activity"/>
    <property type="evidence" value="ECO:0007669"/>
    <property type="project" value="InterPro"/>
</dbReference>
<keyword evidence="2 4" id="KW-0479">Metal-binding</keyword>
<evidence type="ECO:0000259" key="5">
    <source>
        <dbReference type="PROSITE" id="PS51007"/>
    </source>
</evidence>
<comment type="caution">
    <text evidence="6">The sequence shown here is derived from an EMBL/GenBank/DDBJ whole genome shotgun (WGS) entry which is preliminary data.</text>
</comment>
<dbReference type="InterPro" id="IPR030999">
    <property type="entry name" value="Thiosulf_SoxX"/>
</dbReference>